<evidence type="ECO:0000313" key="1">
    <source>
        <dbReference type="EMBL" id="OPJ79214.1"/>
    </source>
</evidence>
<reference evidence="1 2" key="1">
    <citation type="submission" date="2016-02" db="EMBL/GenBank/DDBJ databases">
        <title>Band-tailed pigeon sequencing and assembly.</title>
        <authorList>
            <person name="Soares A.E."/>
            <person name="Novak B.J."/>
            <person name="Rice E.S."/>
            <person name="O'Connell B."/>
            <person name="Chang D."/>
            <person name="Weber S."/>
            <person name="Shapiro B."/>
        </authorList>
    </citation>
    <scope>NUCLEOTIDE SEQUENCE [LARGE SCALE GENOMIC DNA]</scope>
    <source>
        <strain evidence="1">BTP2013</strain>
        <tissue evidence="1">Blood</tissue>
    </source>
</reference>
<evidence type="ECO:0000313" key="2">
    <source>
        <dbReference type="Proteomes" id="UP000190648"/>
    </source>
</evidence>
<keyword evidence="2" id="KW-1185">Reference proteome</keyword>
<dbReference type="Proteomes" id="UP000190648">
    <property type="component" value="Unassembled WGS sequence"/>
</dbReference>
<accession>A0A1V4K4A1</accession>
<proteinExistence type="predicted"/>
<protein>
    <submittedName>
        <fullName evidence="1">Uncharacterized protein</fullName>
    </submittedName>
</protein>
<gene>
    <name evidence="1" type="ORF">AV530_005116</name>
</gene>
<sequence length="68" mass="7420">MKAASVNKAPPIEFHAIRKAVCARRGYLDAQHLQFAPSVCLAPQRRQGGEVEEDALVQLVPEQPGLLV</sequence>
<organism evidence="1 2">
    <name type="scientific">Patagioenas fasciata monilis</name>
    <dbReference type="NCBI Taxonomy" id="372326"/>
    <lineage>
        <taxon>Eukaryota</taxon>
        <taxon>Metazoa</taxon>
        <taxon>Chordata</taxon>
        <taxon>Craniata</taxon>
        <taxon>Vertebrata</taxon>
        <taxon>Euteleostomi</taxon>
        <taxon>Archelosauria</taxon>
        <taxon>Archosauria</taxon>
        <taxon>Dinosauria</taxon>
        <taxon>Saurischia</taxon>
        <taxon>Theropoda</taxon>
        <taxon>Coelurosauria</taxon>
        <taxon>Aves</taxon>
        <taxon>Neognathae</taxon>
        <taxon>Neoaves</taxon>
        <taxon>Columbimorphae</taxon>
        <taxon>Columbiformes</taxon>
        <taxon>Columbidae</taxon>
        <taxon>Patagioenas</taxon>
    </lineage>
</organism>
<comment type="caution">
    <text evidence="1">The sequence shown here is derived from an EMBL/GenBank/DDBJ whole genome shotgun (WGS) entry which is preliminary data.</text>
</comment>
<dbReference type="EMBL" id="LSYS01004732">
    <property type="protein sequence ID" value="OPJ79214.1"/>
    <property type="molecule type" value="Genomic_DNA"/>
</dbReference>
<name>A0A1V4K4A1_PATFA</name>
<dbReference type="AlphaFoldDB" id="A0A1V4K4A1"/>